<sequence length="106" mass="11795">MTRYCAVIILSAHIGDTATLHQENIVLLDADSLESARARAQAHGRAGEHEYRNGDGELVVWRLTAVVDVAEVDDQALGDGAEVYTRHFRDYAAYRRFEPLLDGEPL</sequence>
<evidence type="ECO:0008006" key="3">
    <source>
        <dbReference type="Google" id="ProtNLM"/>
    </source>
</evidence>
<name>A0A7W7C3X5_9PSEU</name>
<accession>A0A7W7C3X5</accession>
<reference evidence="1 2" key="1">
    <citation type="submission" date="2020-08" db="EMBL/GenBank/DDBJ databases">
        <title>Sequencing the genomes of 1000 actinobacteria strains.</title>
        <authorList>
            <person name="Klenk H.-P."/>
        </authorList>
    </citation>
    <scope>NUCLEOTIDE SEQUENCE [LARGE SCALE GENOMIC DNA]</scope>
    <source>
        <strain evidence="1 2">DSM 44230</strain>
    </source>
</reference>
<evidence type="ECO:0000313" key="1">
    <source>
        <dbReference type="EMBL" id="MBB4674087.1"/>
    </source>
</evidence>
<evidence type="ECO:0000313" key="2">
    <source>
        <dbReference type="Proteomes" id="UP000533598"/>
    </source>
</evidence>
<protein>
    <recommendedName>
        <fullName evidence="3">DUF4288 domain-containing protein</fullName>
    </recommendedName>
</protein>
<keyword evidence="2" id="KW-1185">Reference proteome</keyword>
<dbReference type="Pfam" id="PF14119">
    <property type="entry name" value="DUF4288"/>
    <property type="match status" value="1"/>
</dbReference>
<comment type="caution">
    <text evidence="1">The sequence shown here is derived from an EMBL/GenBank/DDBJ whole genome shotgun (WGS) entry which is preliminary data.</text>
</comment>
<proteinExistence type="predicted"/>
<dbReference type="RefSeq" id="WP_185000123.1">
    <property type="nucleotide sequence ID" value="NZ_BAAAUI010000011.1"/>
</dbReference>
<organism evidence="1 2">
    <name type="scientific">Crossiella cryophila</name>
    <dbReference type="NCBI Taxonomy" id="43355"/>
    <lineage>
        <taxon>Bacteria</taxon>
        <taxon>Bacillati</taxon>
        <taxon>Actinomycetota</taxon>
        <taxon>Actinomycetes</taxon>
        <taxon>Pseudonocardiales</taxon>
        <taxon>Pseudonocardiaceae</taxon>
        <taxon>Crossiella</taxon>
    </lineage>
</organism>
<dbReference type="Proteomes" id="UP000533598">
    <property type="component" value="Unassembled WGS sequence"/>
</dbReference>
<dbReference type="InterPro" id="IPR025630">
    <property type="entry name" value="DUF4288"/>
</dbReference>
<gene>
    <name evidence="1" type="ORF">HNR67_000205</name>
</gene>
<dbReference type="AlphaFoldDB" id="A0A7W7C3X5"/>
<dbReference type="EMBL" id="JACHMH010000001">
    <property type="protein sequence ID" value="MBB4674087.1"/>
    <property type="molecule type" value="Genomic_DNA"/>
</dbReference>